<feature type="compositionally biased region" description="Pro residues" evidence="2">
    <location>
        <begin position="475"/>
        <end position="492"/>
    </location>
</feature>
<dbReference type="GO" id="GO:0005884">
    <property type="term" value="C:actin filament"/>
    <property type="evidence" value="ECO:0007669"/>
    <property type="project" value="TreeGrafter"/>
</dbReference>
<feature type="domain" description="DUF8035" evidence="3">
    <location>
        <begin position="287"/>
        <end position="340"/>
    </location>
</feature>
<feature type="region of interest" description="Disordered" evidence="2">
    <location>
        <begin position="358"/>
        <end position="548"/>
    </location>
</feature>
<dbReference type="Pfam" id="PF26118">
    <property type="entry name" value="DUF8035"/>
    <property type="match status" value="1"/>
</dbReference>
<dbReference type="InterPro" id="IPR058348">
    <property type="entry name" value="DUF8035"/>
</dbReference>
<proteinExistence type="predicted"/>
<feature type="compositionally biased region" description="Basic and acidic residues" evidence="2">
    <location>
        <begin position="358"/>
        <end position="367"/>
    </location>
</feature>
<dbReference type="PANTHER" id="PTHR45691">
    <property type="entry name" value="PROTEIN DIAPHANOUS"/>
    <property type="match status" value="1"/>
</dbReference>
<feature type="compositionally biased region" description="Low complexity" evidence="2">
    <location>
        <begin position="232"/>
        <end position="241"/>
    </location>
</feature>
<dbReference type="EMBL" id="ML977152">
    <property type="protein sequence ID" value="KAF1987419.1"/>
    <property type="molecule type" value="Genomic_DNA"/>
</dbReference>
<organism evidence="4 5">
    <name type="scientific">Aulographum hederae CBS 113979</name>
    <dbReference type="NCBI Taxonomy" id="1176131"/>
    <lineage>
        <taxon>Eukaryota</taxon>
        <taxon>Fungi</taxon>
        <taxon>Dikarya</taxon>
        <taxon>Ascomycota</taxon>
        <taxon>Pezizomycotina</taxon>
        <taxon>Dothideomycetes</taxon>
        <taxon>Pleosporomycetidae</taxon>
        <taxon>Aulographales</taxon>
        <taxon>Aulographaceae</taxon>
    </lineage>
</organism>
<feature type="region of interest" description="Disordered" evidence="2">
    <location>
        <begin position="1"/>
        <end position="50"/>
    </location>
</feature>
<keyword evidence="5" id="KW-1185">Reference proteome</keyword>
<evidence type="ECO:0000256" key="1">
    <source>
        <dbReference type="SAM" id="Coils"/>
    </source>
</evidence>
<evidence type="ECO:0000256" key="2">
    <source>
        <dbReference type="SAM" id="MobiDB-lite"/>
    </source>
</evidence>
<sequence>MSVHTDPRRMAERWDREKFESFRTKTASPPAAERESYHFEEHDRFRGGGRRDIAVEDRVERRMPPGLARHVSRERIFEDDAYAERFAPTPRRRTDYIPDEALPAEAINRALAPYRRRSIVEREFEPPVAPVPPRRPMYLRRQSSLDTFDRRPVRPYEDYAYGPPVGGPIPLPVRRRSPSRPRYREPDYDEIHYREAYPSYPDYRDIMIKRERSLRRRDRSHRRSKKREESVRSSSTSTSSFEEIEDAKSVKEEMIEETKTLEDIKSVHEDVKSIHEESPPSSTSVGKKGRTRMPKRLVHKGAIIQLGYPFEEEDDFIVIKRALQKEHIDEIIKLSEDFKENKTVYKVEETKVIEEVHEVEEPPPESHHSHHTTIIVPPPPPASAPPSHHTAPPSHHTPHHTERAASAAPSHHTTIPPPPISLAPSHHTSRHSRHTTVIEVPPPPSHHTSHHTTVIEAPPPPPSHHTSHHTTVIEAPPPPPSSHHTAPPPPASVAPSHHTTIIEAPPPPSSHHTTIVEPPPPSVHSHHTTVVAPAPPSSHHSRATSPAGTTHWIEEREEISNHIHGPLTVVAPPRSVTRSDRDIKAEIRALEAERRAVRLEREADEKRWLADRLRDTDIADYEIVERRESRDRDVVRIEKDRKVMKKDSCKASFLIY</sequence>
<reference evidence="4" key="1">
    <citation type="journal article" date="2020" name="Stud. Mycol.">
        <title>101 Dothideomycetes genomes: a test case for predicting lifestyles and emergence of pathogens.</title>
        <authorList>
            <person name="Haridas S."/>
            <person name="Albert R."/>
            <person name="Binder M."/>
            <person name="Bloem J."/>
            <person name="Labutti K."/>
            <person name="Salamov A."/>
            <person name="Andreopoulos B."/>
            <person name="Baker S."/>
            <person name="Barry K."/>
            <person name="Bills G."/>
            <person name="Bluhm B."/>
            <person name="Cannon C."/>
            <person name="Castanera R."/>
            <person name="Culley D."/>
            <person name="Daum C."/>
            <person name="Ezra D."/>
            <person name="Gonzalez J."/>
            <person name="Henrissat B."/>
            <person name="Kuo A."/>
            <person name="Liang C."/>
            <person name="Lipzen A."/>
            <person name="Lutzoni F."/>
            <person name="Magnuson J."/>
            <person name="Mondo S."/>
            <person name="Nolan M."/>
            <person name="Ohm R."/>
            <person name="Pangilinan J."/>
            <person name="Park H.-J."/>
            <person name="Ramirez L."/>
            <person name="Alfaro M."/>
            <person name="Sun H."/>
            <person name="Tritt A."/>
            <person name="Yoshinaga Y."/>
            <person name="Zwiers L.-H."/>
            <person name="Turgeon B."/>
            <person name="Goodwin S."/>
            <person name="Spatafora J."/>
            <person name="Crous P."/>
            <person name="Grigoriev I."/>
        </authorList>
    </citation>
    <scope>NUCLEOTIDE SEQUENCE</scope>
    <source>
        <strain evidence="4">CBS 113979</strain>
    </source>
</reference>
<dbReference type="AlphaFoldDB" id="A0A6G1H338"/>
<dbReference type="InterPro" id="IPR051412">
    <property type="entry name" value="Formin_Homology_Diaphanous_sf"/>
</dbReference>
<dbReference type="Proteomes" id="UP000800041">
    <property type="component" value="Unassembled WGS sequence"/>
</dbReference>
<feature type="compositionally biased region" description="Basic and acidic residues" evidence="2">
    <location>
        <begin position="32"/>
        <end position="50"/>
    </location>
</feature>
<feature type="compositionally biased region" description="Basic residues" evidence="2">
    <location>
        <begin position="214"/>
        <end position="225"/>
    </location>
</feature>
<accession>A0A6G1H338</accession>
<protein>
    <recommendedName>
        <fullName evidence="3">DUF8035 domain-containing protein</fullName>
    </recommendedName>
</protein>
<name>A0A6G1H338_9PEZI</name>
<feature type="compositionally biased region" description="Basic and acidic residues" evidence="2">
    <location>
        <begin position="147"/>
        <end position="157"/>
    </location>
</feature>
<gene>
    <name evidence="4" type="ORF">K402DRAFT_403547</name>
</gene>
<feature type="compositionally biased region" description="Basic and acidic residues" evidence="2">
    <location>
        <begin position="1"/>
        <end position="23"/>
    </location>
</feature>
<feature type="compositionally biased region" description="Basic and acidic residues" evidence="2">
    <location>
        <begin position="269"/>
        <end position="278"/>
    </location>
</feature>
<evidence type="ECO:0000313" key="5">
    <source>
        <dbReference type="Proteomes" id="UP000800041"/>
    </source>
</evidence>
<feature type="region of interest" description="Disordered" evidence="2">
    <location>
        <begin position="126"/>
        <end position="189"/>
    </location>
</feature>
<feature type="compositionally biased region" description="Low complexity" evidence="2">
    <location>
        <begin position="385"/>
        <end position="394"/>
    </location>
</feature>
<evidence type="ECO:0000313" key="4">
    <source>
        <dbReference type="EMBL" id="KAF1987419.1"/>
    </source>
</evidence>
<dbReference type="OrthoDB" id="2192830at2759"/>
<evidence type="ECO:0000259" key="3">
    <source>
        <dbReference type="Pfam" id="PF26118"/>
    </source>
</evidence>
<feature type="coiled-coil region" evidence="1">
    <location>
        <begin position="587"/>
        <end position="616"/>
    </location>
</feature>
<dbReference type="PANTHER" id="PTHR45691:SF1">
    <property type="entry name" value="FH2 DOMAIN-CONTAINING PROTEIN 1-RELATED"/>
    <property type="match status" value="1"/>
</dbReference>
<feature type="region of interest" description="Disordered" evidence="2">
    <location>
        <begin position="269"/>
        <end position="292"/>
    </location>
</feature>
<dbReference type="GO" id="GO:0030041">
    <property type="term" value="P:actin filament polymerization"/>
    <property type="evidence" value="ECO:0007669"/>
    <property type="project" value="TreeGrafter"/>
</dbReference>
<keyword evidence="1" id="KW-0175">Coiled coil</keyword>
<feature type="region of interest" description="Disordered" evidence="2">
    <location>
        <begin position="214"/>
        <end position="251"/>
    </location>
</feature>